<dbReference type="GO" id="GO:0047372">
    <property type="term" value="F:monoacylglycerol lipase activity"/>
    <property type="evidence" value="ECO:0007669"/>
    <property type="project" value="TreeGrafter"/>
</dbReference>
<evidence type="ECO:0000256" key="3">
    <source>
        <dbReference type="SAM" id="Phobius"/>
    </source>
</evidence>
<sequence length="386" mass="40145">MVGTLVAAVAGLTATVLAAALTSRTALLATAGALVFAGVCVLVGWAAFAVAGAEEARRSGTGFAVVATLLAVVGAMVVFAPPSIPEPASARSDVRYWELPTGSRIAYTSVAARGTVRSDPVVFLHDELGAPADGVSDLGRALAADGYPVYAYDQLGVGRSARLSDPAGYTVARHVADLEAIRITLGAPRLVLIGQSWGASLAAQYLAAHPDRVAKVVFSAPGPLWPQSWPSGVGDPRSADPTRSMALESSPRMMLAAALLTVNPKAAHDFMPDPEADDRSRTQTLLLRDGCPGTASPIPAPLPGFYSTQRTAIDFKAIPDPRPALRGNPTPALILRGTCDHTHPEVAAEYTSTFPNSHQPPIPNAGHALLPTTPPYQTHITAFLHP</sequence>
<dbReference type="SUPFAM" id="SSF53474">
    <property type="entry name" value="alpha/beta-Hydrolases"/>
    <property type="match status" value="1"/>
</dbReference>
<dbReference type="InterPro" id="IPR050266">
    <property type="entry name" value="AB_hydrolase_sf"/>
</dbReference>
<gene>
    <name evidence="6" type="ORF">Aglo03_02600</name>
</gene>
<dbReference type="GO" id="GO:0006508">
    <property type="term" value="P:proteolysis"/>
    <property type="evidence" value="ECO:0007669"/>
    <property type="project" value="InterPro"/>
</dbReference>
<evidence type="ECO:0000256" key="2">
    <source>
        <dbReference type="ARBA" id="ARBA00022801"/>
    </source>
</evidence>
<keyword evidence="7" id="KW-1185">Reference proteome</keyword>
<protein>
    <recommendedName>
        <fullName evidence="5">AB hydrolase-1 domain-containing protein</fullName>
    </recommendedName>
</protein>
<feature type="transmembrane region" description="Helical" evidence="3">
    <location>
        <begin position="63"/>
        <end position="84"/>
    </location>
</feature>
<feature type="chain" id="PRO_5040821209" description="AB hydrolase-1 domain-containing protein" evidence="4">
    <location>
        <begin position="19"/>
        <end position="386"/>
    </location>
</feature>
<reference evidence="6" key="1">
    <citation type="submission" date="2023-02" db="EMBL/GenBank/DDBJ databases">
        <title>Actinokineospora globicatena NBRC 15670.</title>
        <authorList>
            <person name="Ichikawa N."/>
            <person name="Sato H."/>
            <person name="Tonouchi N."/>
        </authorList>
    </citation>
    <scope>NUCLEOTIDE SEQUENCE</scope>
    <source>
        <strain evidence="6">NBRC 15670</strain>
    </source>
</reference>
<dbReference type="InterPro" id="IPR029058">
    <property type="entry name" value="AB_hydrolase_fold"/>
</dbReference>
<dbReference type="PRINTS" id="PR00793">
    <property type="entry name" value="PROAMNOPTASE"/>
</dbReference>
<evidence type="ECO:0000259" key="5">
    <source>
        <dbReference type="Pfam" id="PF00561"/>
    </source>
</evidence>
<comment type="similarity">
    <text evidence="1">Belongs to the peptidase S33 family.</text>
</comment>
<dbReference type="GO" id="GO:0046464">
    <property type="term" value="P:acylglycerol catabolic process"/>
    <property type="evidence" value="ECO:0007669"/>
    <property type="project" value="TreeGrafter"/>
</dbReference>
<feature type="signal peptide" evidence="4">
    <location>
        <begin position="1"/>
        <end position="18"/>
    </location>
</feature>
<keyword evidence="2" id="KW-0378">Hydrolase</keyword>
<evidence type="ECO:0000256" key="1">
    <source>
        <dbReference type="ARBA" id="ARBA00010088"/>
    </source>
</evidence>
<dbReference type="GO" id="GO:0016020">
    <property type="term" value="C:membrane"/>
    <property type="evidence" value="ECO:0007669"/>
    <property type="project" value="TreeGrafter"/>
</dbReference>
<dbReference type="Proteomes" id="UP001165042">
    <property type="component" value="Unassembled WGS sequence"/>
</dbReference>
<evidence type="ECO:0000256" key="4">
    <source>
        <dbReference type="SAM" id="SignalP"/>
    </source>
</evidence>
<keyword evidence="3" id="KW-0812">Transmembrane</keyword>
<dbReference type="PANTHER" id="PTHR43798">
    <property type="entry name" value="MONOACYLGLYCEROL LIPASE"/>
    <property type="match status" value="1"/>
</dbReference>
<dbReference type="Gene3D" id="3.40.50.1820">
    <property type="entry name" value="alpha/beta hydrolase"/>
    <property type="match status" value="1"/>
</dbReference>
<organism evidence="6 7">
    <name type="scientific">Actinokineospora globicatena</name>
    <dbReference type="NCBI Taxonomy" id="103729"/>
    <lineage>
        <taxon>Bacteria</taxon>
        <taxon>Bacillati</taxon>
        <taxon>Actinomycetota</taxon>
        <taxon>Actinomycetes</taxon>
        <taxon>Pseudonocardiales</taxon>
        <taxon>Pseudonocardiaceae</taxon>
        <taxon>Actinokineospora</taxon>
    </lineage>
</organism>
<dbReference type="InterPro" id="IPR002410">
    <property type="entry name" value="Peptidase_S33"/>
</dbReference>
<name>A0A9W6QIY0_9PSEU</name>
<evidence type="ECO:0000313" key="7">
    <source>
        <dbReference type="Proteomes" id="UP001165042"/>
    </source>
</evidence>
<keyword evidence="4" id="KW-0732">Signal</keyword>
<accession>A0A9W6QIY0</accession>
<evidence type="ECO:0000313" key="6">
    <source>
        <dbReference type="EMBL" id="GLW89444.1"/>
    </source>
</evidence>
<dbReference type="PANTHER" id="PTHR43798:SF5">
    <property type="entry name" value="MONOACYLGLYCEROL LIPASE ABHD6"/>
    <property type="match status" value="1"/>
</dbReference>
<keyword evidence="3" id="KW-1133">Transmembrane helix</keyword>
<dbReference type="Pfam" id="PF00561">
    <property type="entry name" value="Abhydrolase_1"/>
    <property type="match status" value="1"/>
</dbReference>
<feature type="domain" description="AB hydrolase-1" evidence="5">
    <location>
        <begin position="120"/>
        <end position="370"/>
    </location>
</feature>
<comment type="caution">
    <text evidence="6">The sequence shown here is derived from an EMBL/GenBank/DDBJ whole genome shotgun (WGS) entry which is preliminary data.</text>
</comment>
<dbReference type="EMBL" id="BSSD01000001">
    <property type="protein sequence ID" value="GLW89444.1"/>
    <property type="molecule type" value="Genomic_DNA"/>
</dbReference>
<feature type="transmembrane region" description="Helical" evidence="3">
    <location>
        <begin position="28"/>
        <end position="51"/>
    </location>
</feature>
<dbReference type="InterPro" id="IPR000073">
    <property type="entry name" value="AB_hydrolase_1"/>
</dbReference>
<dbReference type="AlphaFoldDB" id="A0A9W6QIY0"/>
<keyword evidence="3" id="KW-0472">Membrane</keyword>
<dbReference type="PRINTS" id="PR00111">
    <property type="entry name" value="ABHYDROLASE"/>
</dbReference>
<proteinExistence type="inferred from homology"/>
<dbReference type="GO" id="GO:0004177">
    <property type="term" value="F:aminopeptidase activity"/>
    <property type="evidence" value="ECO:0007669"/>
    <property type="project" value="UniProtKB-EC"/>
</dbReference>